<evidence type="ECO:0008006" key="4">
    <source>
        <dbReference type="Google" id="ProtNLM"/>
    </source>
</evidence>
<dbReference type="AlphaFoldDB" id="A0A5C4N7J8"/>
<proteinExistence type="predicted"/>
<feature type="region of interest" description="Disordered" evidence="1">
    <location>
        <begin position="39"/>
        <end position="63"/>
    </location>
</feature>
<dbReference type="RefSeq" id="WP_139082453.1">
    <property type="nucleotide sequence ID" value="NZ_VDFV01000024.1"/>
</dbReference>
<gene>
    <name evidence="2" type="ORF">FHG71_14705</name>
</gene>
<dbReference type="EMBL" id="VDFV01000024">
    <property type="protein sequence ID" value="TNC68531.1"/>
    <property type="molecule type" value="Genomic_DNA"/>
</dbReference>
<dbReference type="SUPFAM" id="SSF103196">
    <property type="entry name" value="Roadblock/LC7 domain"/>
    <property type="match status" value="1"/>
</dbReference>
<protein>
    <recommendedName>
        <fullName evidence="4">Roadblock/LC7 domain-containing protein</fullName>
    </recommendedName>
</protein>
<keyword evidence="3" id="KW-1185">Reference proteome</keyword>
<sequence length="264" mass="28693">METTISDMRSVTAIFDEAAKAERAIAWLRNIGVKDSQIRQSAAEVPEQARPATPATPPPAKRRRSFVDSFVDFMMPDDAPKGSAKGMANGGPRIVTILNVPATMQGAVTSILNDEGQVQEDRAEPEAPSSPVEARDPSPAWTGAPSVDMADANQIRGLIGACLVDGGSGHLLAAEGDGRIDLELVAALNTDFMRTWNYTVDQLELDEDTVDIDEILMTMDTQIHLFRPLEQHRSIFLYVALDKATCNLGMARLQIRHIEANLAL</sequence>
<dbReference type="Proteomes" id="UP000305709">
    <property type="component" value="Unassembled WGS sequence"/>
</dbReference>
<reference evidence="2 3" key="1">
    <citation type="submission" date="2019-06" db="EMBL/GenBank/DDBJ databases">
        <authorList>
            <person name="Jiang L."/>
        </authorList>
    </citation>
    <scope>NUCLEOTIDE SEQUENCE [LARGE SCALE GENOMIC DNA]</scope>
    <source>
        <strain evidence="2 3">YIM 48858</strain>
    </source>
</reference>
<accession>A0A5C4N7J8</accession>
<dbReference type="OrthoDB" id="3781969at2"/>
<feature type="region of interest" description="Disordered" evidence="1">
    <location>
        <begin position="116"/>
        <end position="146"/>
    </location>
</feature>
<organism evidence="2 3">
    <name type="scientific">Rubellimicrobium roseum</name>
    <dbReference type="NCBI Taxonomy" id="687525"/>
    <lineage>
        <taxon>Bacteria</taxon>
        <taxon>Pseudomonadati</taxon>
        <taxon>Pseudomonadota</taxon>
        <taxon>Alphaproteobacteria</taxon>
        <taxon>Rhodobacterales</taxon>
        <taxon>Roseobacteraceae</taxon>
        <taxon>Rubellimicrobium</taxon>
    </lineage>
</organism>
<comment type="caution">
    <text evidence="2">The sequence shown here is derived from an EMBL/GenBank/DDBJ whole genome shotgun (WGS) entry which is preliminary data.</text>
</comment>
<evidence type="ECO:0000313" key="2">
    <source>
        <dbReference type="EMBL" id="TNC68531.1"/>
    </source>
</evidence>
<name>A0A5C4N7J8_9RHOB</name>
<evidence type="ECO:0000313" key="3">
    <source>
        <dbReference type="Proteomes" id="UP000305709"/>
    </source>
</evidence>
<evidence type="ECO:0000256" key="1">
    <source>
        <dbReference type="SAM" id="MobiDB-lite"/>
    </source>
</evidence>